<proteinExistence type="predicted"/>
<protein>
    <submittedName>
        <fullName evidence="2">Uncharacterized protein</fullName>
    </submittedName>
</protein>
<gene>
    <name evidence="2" type="ORF">F4553_007165</name>
</gene>
<dbReference type="AlphaFoldDB" id="A0A841C4I3"/>
<dbReference type="EMBL" id="JACHMN010000003">
    <property type="protein sequence ID" value="MBB5873731.1"/>
    <property type="molecule type" value="Genomic_DNA"/>
</dbReference>
<feature type="transmembrane region" description="Helical" evidence="1">
    <location>
        <begin position="129"/>
        <end position="153"/>
    </location>
</feature>
<evidence type="ECO:0000256" key="1">
    <source>
        <dbReference type="SAM" id="Phobius"/>
    </source>
</evidence>
<evidence type="ECO:0000313" key="2">
    <source>
        <dbReference type="EMBL" id="MBB5873731.1"/>
    </source>
</evidence>
<dbReference type="Proteomes" id="UP000587527">
    <property type="component" value="Unassembled WGS sequence"/>
</dbReference>
<dbReference type="RefSeq" id="WP_184845276.1">
    <property type="nucleotide sequence ID" value="NZ_JACHMN010000003.1"/>
</dbReference>
<evidence type="ECO:0000313" key="3">
    <source>
        <dbReference type="Proteomes" id="UP000587527"/>
    </source>
</evidence>
<keyword evidence="1" id="KW-0472">Membrane</keyword>
<organism evidence="2 3">
    <name type="scientific">Allocatelliglobosispora scoriae</name>
    <dbReference type="NCBI Taxonomy" id="643052"/>
    <lineage>
        <taxon>Bacteria</taxon>
        <taxon>Bacillati</taxon>
        <taxon>Actinomycetota</taxon>
        <taxon>Actinomycetes</taxon>
        <taxon>Micromonosporales</taxon>
        <taxon>Micromonosporaceae</taxon>
        <taxon>Allocatelliglobosispora</taxon>
    </lineage>
</organism>
<keyword evidence="1" id="KW-1133">Transmembrane helix</keyword>
<reference evidence="2 3" key="1">
    <citation type="submission" date="2020-08" db="EMBL/GenBank/DDBJ databases">
        <title>Sequencing the genomes of 1000 actinobacteria strains.</title>
        <authorList>
            <person name="Klenk H.-P."/>
        </authorList>
    </citation>
    <scope>NUCLEOTIDE SEQUENCE [LARGE SCALE GENOMIC DNA]</scope>
    <source>
        <strain evidence="2 3">DSM 45362</strain>
    </source>
</reference>
<keyword evidence="3" id="KW-1185">Reference proteome</keyword>
<name>A0A841C4I3_9ACTN</name>
<feature type="transmembrane region" description="Helical" evidence="1">
    <location>
        <begin position="75"/>
        <end position="94"/>
    </location>
</feature>
<sequence length="159" mass="16350">MAKTRTVTGAGIVATTALVLIFGNQAFVEWVGNHTSGNSAWGWFLRVLAWPRWALGPVDDSSGAMRRLIADDLRALLLILIVAVILGVVTKSVVGGAGGFFLGWAALVFASALAAFITAFIVADPSLVGAFQVAGAGSAYGLFAGWIVGIATATAKRGD</sequence>
<comment type="caution">
    <text evidence="2">The sequence shown here is derived from an EMBL/GenBank/DDBJ whole genome shotgun (WGS) entry which is preliminary data.</text>
</comment>
<feature type="transmembrane region" description="Helical" evidence="1">
    <location>
        <begin position="7"/>
        <end position="28"/>
    </location>
</feature>
<feature type="transmembrane region" description="Helical" evidence="1">
    <location>
        <begin position="101"/>
        <end position="123"/>
    </location>
</feature>
<keyword evidence="1" id="KW-0812">Transmembrane</keyword>
<accession>A0A841C4I3</accession>